<keyword evidence="2 5" id="KW-0238">DNA-binding</keyword>
<accession>A0A1H0LVK8</accession>
<protein>
    <submittedName>
        <fullName evidence="5">DNA-binding transcriptional regulator, GntR family</fullName>
    </submittedName>
</protein>
<sequence>MDKAALGALEAARVTRPVPLRQVVYDALAELIINRTLRAGQHLVEADLAEHLGVSRQPIREALQRLQAEGWVDLRPGQGAFVHTPTDEEADELFGVRTVLEAYAARLAAERATSAAVARLLDLQNEGLAALSAGDTDRLVAANAALHAFVVDVAGNSVLRELMGGVARRVRWYHTPVAQLRGKDSWLEHAELIEAIGNNDADAAEAVMTRHTERTRRAFHERSTQD</sequence>
<dbReference type="PANTHER" id="PTHR43537">
    <property type="entry name" value="TRANSCRIPTIONAL REGULATOR, GNTR FAMILY"/>
    <property type="match status" value="1"/>
</dbReference>
<dbReference type="PROSITE" id="PS50949">
    <property type="entry name" value="HTH_GNTR"/>
    <property type="match status" value="1"/>
</dbReference>
<dbReference type="EMBL" id="FNJB01000004">
    <property type="protein sequence ID" value="SDO71950.1"/>
    <property type="molecule type" value="Genomic_DNA"/>
</dbReference>
<reference evidence="6" key="1">
    <citation type="submission" date="2016-10" db="EMBL/GenBank/DDBJ databases">
        <authorList>
            <person name="Varghese N."/>
            <person name="Submissions S."/>
        </authorList>
    </citation>
    <scope>NUCLEOTIDE SEQUENCE [LARGE SCALE GENOMIC DNA]</scope>
    <source>
        <strain evidence="6">IBRC-M 10655</strain>
    </source>
</reference>
<dbReference type="Pfam" id="PF07729">
    <property type="entry name" value="FCD"/>
    <property type="match status" value="1"/>
</dbReference>
<dbReference type="PANTHER" id="PTHR43537:SF45">
    <property type="entry name" value="GNTR FAMILY REGULATORY PROTEIN"/>
    <property type="match status" value="1"/>
</dbReference>
<keyword evidence="6" id="KW-1185">Reference proteome</keyword>
<dbReference type="InterPro" id="IPR011711">
    <property type="entry name" value="GntR_C"/>
</dbReference>
<dbReference type="InterPro" id="IPR036390">
    <property type="entry name" value="WH_DNA-bd_sf"/>
</dbReference>
<name>A0A1H0LVK8_9PSEU</name>
<dbReference type="GO" id="GO:0003677">
    <property type="term" value="F:DNA binding"/>
    <property type="evidence" value="ECO:0007669"/>
    <property type="project" value="UniProtKB-KW"/>
</dbReference>
<dbReference type="Gene3D" id="1.10.10.10">
    <property type="entry name" value="Winged helix-like DNA-binding domain superfamily/Winged helix DNA-binding domain"/>
    <property type="match status" value="1"/>
</dbReference>
<dbReference type="SUPFAM" id="SSF48008">
    <property type="entry name" value="GntR ligand-binding domain-like"/>
    <property type="match status" value="1"/>
</dbReference>
<dbReference type="InterPro" id="IPR008920">
    <property type="entry name" value="TF_FadR/GntR_C"/>
</dbReference>
<evidence type="ECO:0000256" key="3">
    <source>
        <dbReference type="ARBA" id="ARBA00023163"/>
    </source>
</evidence>
<dbReference type="OrthoDB" id="8664638at2"/>
<evidence type="ECO:0000313" key="5">
    <source>
        <dbReference type="EMBL" id="SDO71950.1"/>
    </source>
</evidence>
<keyword evidence="1" id="KW-0805">Transcription regulation</keyword>
<evidence type="ECO:0000256" key="2">
    <source>
        <dbReference type="ARBA" id="ARBA00023125"/>
    </source>
</evidence>
<dbReference type="SMART" id="SM00345">
    <property type="entry name" value="HTH_GNTR"/>
    <property type="match status" value="1"/>
</dbReference>
<keyword evidence="3" id="KW-0804">Transcription</keyword>
<dbReference type="Pfam" id="PF00392">
    <property type="entry name" value="GntR"/>
    <property type="match status" value="1"/>
</dbReference>
<dbReference type="Gene3D" id="1.20.120.530">
    <property type="entry name" value="GntR ligand-binding domain-like"/>
    <property type="match status" value="1"/>
</dbReference>
<dbReference type="AlphaFoldDB" id="A0A1H0LVK8"/>
<evidence type="ECO:0000256" key="1">
    <source>
        <dbReference type="ARBA" id="ARBA00023015"/>
    </source>
</evidence>
<dbReference type="InterPro" id="IPR036388">
    <property type="entry name" value="WH-like_DNA-bd_sf"/>
</dbReference>
<dbReference type="STRING" id="504798.SAMN05421871_1092"/>
<dbReference type="CDD" id="cd07377">
    <property type="entry name" value="WHTH_GntR"/>
    <property type="match status" value="1"/>
</dbReference>
<dbReference type="SUPFAM" id="SSF46785">
    <property type="entry name" value="Winged helix' DNA-binding domain"/>
    <property type="match status" value="1"/>
</dbReference>
<dbReference type="Proteomes" id="UP000199651">
    <property type="component" value="Unassembled WGS sequence"/>
</dbReference>
<dbReference type="SMART" id="SM00895">
    <property type="entry name" value="FCD"/>
    <property type="match status" value="1"/>
</dbReference>
<evidence type="ECO:0000259" key="4">
    <source>
        <dbReference type="PROSITE" id="PS50949"/>
    </source>
</evidence>
<feature type="domain" description="HTH gntR-type" evidence="4">
    <location>
        <begin position="18"/>
        <end position="85"/>
    </location>
</feature>
<dbReference type="InterPro" id="IPR000524">
    <property type="entry name" value="Tscrpt_reg_HTH_GntR"/>
</dbReference>
<dbReference type="PRINTS" id="PR00035">
    <property type="entry name" value="HTHGNTR"/>
</dbReference>
<proteinExistence type="predicted"/>
<evidence type="ECO:0000313" key="6">
    <source>
        <dbReference type="Proteomes" id="UP000199651"/>
    </source>
</evidence>
<dbReference type="GO" id="GO:0003700">
    <property type="term" value="F:DNA-binding transcription factor activity"/>
    <property type="evidence" value="ECO:0007669"/>
    <property type="project" value="InterPro"/>
</dbReference>
<organism evidence="5 6">
    <name type="scientific">Actinokineospora alba</name>
    <dbReference type="NCBI Taxonomy" id="504798"/>
    <lineage>
        <taxon>Bacteria</taxon>
        <taxon>Bacillati</taxon>
        <taxon>Actinomycetota</taxon>
        <taxon>Actinomycetes</taxon>
        <taxon>Pseudonocardiales</taxon>
        <taxon>Pseudonocardiaceae</taxon>
        <taxon>Actinokineospora</taxon>
    </lineage>
</organism>
<gene>
    <name evidence="5" type="ORF">SAMN05192558_104295</name>
</gene>